<proteinExistence type="predicted"/>
<organism evidence="1 2">
    <name type="scientific">Candidatus Yonathbacteria bacterium RIFCSPHIGHO2_01_FULL_51_10</name>
    <dbReference type="NCBI Taxonomy" id="1802723"/>
    <lineage>
        <taxon>Bacteria</taxon>
        <taxon>Candidatus Yonathiibacteriota</taxon>
    </lineage>
</organism>
<comment type="caution">
    <text evidence="1">The sequence shown here is derived from an EMBL/GenBank/DDBJ whole genome shotgun (WGS) entry which is preliminary data.</text>
</comment>
<evidence type="ECO:0000313" key="2">
    <source>
        <dbReference type="Proteomes" id="UP000176997"/>
    </source>
</evidence>
<reference evidence="1 2" key="1">
    <citation type="journal article" date="2016" name="Nat. Commun.">
        <title>Thousands of microbial genomes shed light on interconnected biogeochemical processes in an aquifer system.</title>
        <authorList>
            <person name="Anantharaman K."/>
            <person name="Brown C.T."/>
            <person name="Hug L.A."/>
            <person name="Sharon I."/>
            <person name="Castelle C.J."/>
            <person name="Probst A.J."/>
            <person name="Thomas B.C."/>
            <person name="Singh A."/>
            <person name="Wilkins M.J."/>
            <person name="Karaoz U."/>
            <person name="Brodie E.L."/>
            <person name="Williams K.H."/>
            <person name="Hubbard S.S."/>
            <person name="Banfield J.F."/>
        </authorList>
    </citation>
    <scope>NUCLEOTIDE SEQUENCE [LARGE SCALE GENOMIC DNA]</scope>
</reference>
<dbReference type="Proteomes" id="UP000176997">
    <property type="component" value="Unassembled WGS sequence"/>
</dbReference>
<dbReference type="EMBL" id="MHUS01000036">
    <property type="protein sequence ID" value="OHA80086.1"/>
    <property type="molecule type" value="Genomic_DNA"/>
</dbReference>
<name>A0A1G2S4T8_9BACT</name>
<protein>
    <recommendedName>
        <fullName evidence="3">30S ribosomal protein S21</fullName>
    </recommendedName>
</protein>
<dbReference type="AlphaFoldDB" id="A0A1G2S4T8"/>
<gene>
    <name evidence="1" type="ORF">A2675_01090</name>
</gene>
<evidence type="ECO:0000313" key="1">
    <source>
        <dbReference type="EMBL" id="OHA80086.1"/>
    </source>
</evidence>
<evidence type="ECO:0008006" key="3">
    <source>
        <dbReference type="Google" id="ProtNLM"/>
    </source>
</evidence>
<accession>A0A1G2S4T8</accession>
<sequence length="77" mass="9074">MATNVEVTKTGNENALTLIKRFSRRMMSTGIIKKVKGDRYYERQASKFKVKARALKTLERRKEYDRLKKLGKVIPKR</sequence>
<dbReference type="STRING" id="1802723.A2675_01090"/>